<keyword evidence="8" id="KW-1185">Reference proteome</keyword>
<comment type="caution">
    <text evidence="7">The sequence shown here is derived from an EMBL/GenBank/DDBJ whole genome shotgun (WGS) entry which is preliminary data.</text>
</comment>
<accession>A0AAE8MSL8</accession>
<feature type="region of interest" description="Disordered" evidence="5">
    <location>
        <begin position="792"/>
        <end position="822"/>
    </location>
</feature>
<feature type="compositionally biased region" description="Polar residues" evidence="5">
    <location>
        <begin position="807"/>
        <end position="816"/>
    </location>
</feature>
<evidence type="ECO:0000256" key="1">
    <source>
        <dbReference type="ARBA" id="ARBA00004240"/>
    </source>
</evidence>
<name>A0AAE8MSL8_9PEZI</name>
<dbReference type="PANTHER" id="PTHR40787:SF3">
    <property type="entry name" value="PROTEIN TRANSPORT PROTEIN SEC39"/>
    <property type="match status" value="1"/>
</dbReference>
<gene>
    <name evidence="7" type="ORF">DNG_01881</name>
</gene>
<proteinExistence type="predicted"/>
<dbReference type="PANTHER" id="PTHR40787">
    <property type="entry name" value="SECRETED PROTEIN"/>
    <property type="match status" value="1"/>
</dbReference>
<dbReference type="GO" id="GO:0015031">
    <property type="term" value="P:protein transport"/>
    <property type="evidence" value="ECO:0007669"/>
    <property type="project" value="UniProtKB-KW"/>
</dbReference>
<feature type="compositionally biased region" description="Basic and acidic residues" evidence="5">
    <location>
        <begin position="873"/>
        <end position="884"/>
    </location>
</feature>
<dbReference type="GO" id="GO:0005783">
    <property type="term" value="C:endoplasmic reticulum"/>
    <property type="evidence" value="ECO:0007669"/>
    <property type="project" value="UniProtKB-SubCell"/>
</dbReference>
<dbReference type="InterPro" id="IPR013244">
    <property type="entry name" value="Sec39_domain"/>
</dbReference>
<organism evidence="7 8">
    <name type="scientific">Cephalotrichum gorgonifer</name>
    <dbReference type="NCBI Taxonomy" id="2041049"/>
    <lineage>
        <taxon>Eukaryota</taxon>
        <taxon>Fungi</taxon>
        <taxon>Dikarya</taxon>
        <taxon>Ascomycota</taxon>
        <taxon>Pezizomycotina</taxon>
        <taxon>Sordariomycetes</taxon>
        <taxon>Hypocreomycetidae</taxon>
        <taxon>Microascales</taxon>
        <taxon>Microascaceae</taxon>
        <taxon>Cephalotrichum</taxon>
    </lineage>
</organism>
<comment type="subcellular location">
    <subcellularLocation>
        <location evidence="1">Endoplasmic reticulum</location>
    </subcellularLocation>
</comment>
<keyword evidence="4" id="KW-0653">Protein transport</keyword>
<reference evidence="7" key="1">
    <citation type="submission" date="2018-03" db="EMBL/GenBank/DDBJ databases">
        <authorList>
            <person name="Guldener U."/>
        </authorList>
    </citation>
    <scope>NUCLEOTIDE SEQUENCE</scope>
</reference>
<evidence type="ECO:0000259" key="6">
    <source>
        <dbReference type="Pfam" id="PF08314"/>
    </source>
</evidence>
<evidence type="ECO:0000256" key="4">
    <source>
        <dbReference type="ARBA" id="ARBA00022927"/>
    </source>
</evidence>
<sequence length="911" mass="100403">MNTILSAPKLVLLAAHLASRADVDSLSFLVSRHREVLRKDLVLRILLTYLPETIPSQSYVPFLQELASGDFADYDPIDIDVTAVAALTEKEAAKQARKLRLVPLTWKNEPLDSEDDALARFLLLRAHKVDEAAGLLTQLPDLIVPFLHNVPSLQPWMISAILPLLRRNYQYYPQDFSPYTVDEFRALPDTSAVAFLLSNTGAREEDLPLIGRDMRGLIGSWLHNPDKWKQETRGEEPGQDEPLCSAFEVVLGWLTAQASNNWRLALKVIEQWDGPVDSDLGDYADSWWTGEQRSSLQRHYIRAALASAYLIPDSTSESLVGAHKIVSRAAGLLGLGPLPPPQSAEALSLPAPRYDRGDLVSAKATSYMRSGHLENSNPLTSPDENSVRLLAALITSAVILDKLGISCSIRRAGDLLLLRDAREQKSEALKFIHAVAARGPKNDDAYWVSARRDLLWLWSWEPFDSTTKLGKTGNGIFGAVDRQLLEAEFLRELLTATRYDLARTIYEEADPVLETASLRDTVVAAAMNAFDNSSNPNRTRGSLKKCDEIIHAFPRSLDKHQPAFKKIDSLLKATHALGFYRLVLKQGEPFSPVVLRVHSDPISIIGKLLEQNPGGYTKIQEFLEVGANMVRAGLYANKHRRPAGTPDEEKSLLFMSEKRVTAMCIEAALREDDFETAYSYVASRLGASTSAAPPPADLTDNWSWTAALKAGQYIRNPQTLPPTHLGTASGNPAIRHLEQRLECLSTALRIAPASQLHEILKAFSQCEGELDSAVKEEADQEAAWEVEADLHAPGVPGSFAPRHTESHNATAPSTSRQAEEAPMSLFDLSRATARVAQRNLGVLSSLSSIGQQREERDEVGGADHRHRQGQQQEDQRARKRDQFRDAAMGTLVSGVGWLVGAPTGSGSTPNN</sequence>
<dbReference type="Proteomes" id="UP001187682">
    <property type="component" value="Unassembled WGS sequence"/>
</dbReference>
<keyword evidence="3" id="KW-0256">Endoplasmic reticulum</keyword>
<keyword evidence="2" id="KW-0813">Transport</keyword>
<evidence type="ECO:0000256" key="3">
    <source>
        <dbReference type="ARBA" id="ARBA00022824"/>
    </source>
</evidence>
<feature type="domain" description="Sec39" evidence="6">
    <location>
        <begin position="11"/>
        <end position="784"/>
    </location>
</feature>
<dbReference type="AlphaFoldDB" id="A0AAE8MSL8"/>
<dbReference type="EMBL" id="ONZQ02000002">
    <property type="protein sequence ID" value="SPN98840.1"/>
    <property type="molecule type" value="Genomic_DNA"/>
</dbReference>
<feature type="region of interest" description="Disordered" evidence="5">
    <location>
        <begin position="848"/>
        <end position="886"/>
    </location>
</feature>
<evidence type="ECO:0000256" key="5">
    <source>
        <dbReference type="SAM" id="MobiDB-lite"/>
    </source>
</evidence>
<evidence type="ECO:0000313" key="7">
    <source>
        <dbReference type="EMBL" id="SPN98840.1"/>
    </source>
</evidence>
<evidence type="ECO:0000313" key="8">
    <source>
        <dbReference type="Proteomes" id="UP001187682"/>
    </source>
</evidence>
<dbReference type="Pfam" id="PF08314">
    <property type="entry name" value="Sec39"/>
    <property type="match status" value="1"/>
</dbReference>
<protein>
    <recommendedName>
        <fullName evidence="6">Sec39 domain-containing protein</fullName>
    </recommendedName>
</protein>
<dbReference type="GO" id="GO:0006890">
    <property type="term" value="P:retrograde vesicle-mediated transport, Golgi to endoplasmic reticulum"/>
    <property type="evidence" value="ECO:0007669"/>
    <property type="project" value="InterPro"/>
</dbReference>
<evidence type="ECO:0000256" key="2">
    <source>
        <dbReference type="ARBA" id="ARBA00022448"/>
    </source>
</evidence>
<feature type="compositionally biased region" description="Basic and acidic residues" evidence="5">
    <location>
        <begin position="852"/>
        <end position="863"/>
    </location>
</feature>